<dbReference type="PIRSF" id="PIRSF001359">
    <property type="entry name" value="F_bP_aldolase_II"/>
    <property type="match status" value="1"/>
</dbReference>
<dbReference type="InterPro" id="IPR013785">
    <property type="entry name" value="Aldolase_TIM"/>
</dbReference>
<dbReference type="Gene3D" id="3.20.20.70">
    <property type="entry name" value="Aldolase class I"/>
    <property type="match status" value="1"/>
</dbReference>
<dbReference type="InterPro" id="IPR000771">
    <property type="entry name" value="FBA_II"/>
</dbReference>
<accession>A0ABN0NW34</accession>
<evidence type="ECO:0000313" key="1">
    <source>
        <dbReference type="EMBL" id="ERJ91592.1"/>
    </source>
</evidence>
<reference evidence="1 2" key="1">
    <citation type="submission" date="2013-08" db="EMBL/GenBank/DDBJ databases">
        <authorList>
            <person name="Weinstock G."/>
            <person name="Sodergren E."/>
            <person name="Wylie T."/>
            <person name="Fulton L."/>
            <person name="Fulton R."/>
            <person name="Fronick C."/>
            <person name="O'Laughlin M."/>
            <person name="Godfrey J."/>
            <person name="Miner T."/>
            <person name="Herter B."/>
            <person name="Appelbaum E."/>
            <person name="Cordes M."/>
            <person name="Lek S."/>
            <person name="Wollam A."/>
            <person name="Pepin K.H."/>
            <person name="Palsikar V.B."/>
            <person name="Mitreva M."/>
            <person name="Wilson R.K."/>
        </authorList>
    </citation>
    <scope>NUCLEOTIDE SEQUENCE [LARGE SCALE GENOMIC DNA]</scope>
    <source>
        <strain evidence="1 2">ATCC 700332</strain>
    </source>
</reference>
<dbReference type="EMBL" id="AWVH01000044">
    <property type="protein sequence ID" value="ERJ91592.1"/>
    <property type="molecule type" value="Genomic_DNA"/>
</dbReference>
<evidence type="ECO:0000313" key="2">
    <source>
        <dbReference type="Proteomes" id="UP000016649"/>
    </source>
</evidence>
<dbReference type="Proteomes" id="UP000016649">
    <property type="component" value="Unassembled WGS sequence"/>
</dbReference>
<dbReference type="Pfam" id="PF01116">
    <property type="entry name" value="F_bP_aldolase"/>
    <property type="match status" value="1"/>
</dbReference>
<dbReference type="InterPro" id="IPR050246">
    <property type="entry name" value="Class_II_FBP_aldolase"/>
</dbReference>
<dbReference type="CDD" id="cd00947">
    <property type="entry name" value="TBP_aldolase_IIB"/>
    <property type="match status" value="1"/>
</dbReference>
<dbReference type="SUPFAM" id="SSF51569">
    <property type="entry name" value="Aldolase"/>
    <property type="match status" value="1"/>
</dbReference>
<protein>
    <submittedName>
        <fullName evidence="1">Tagatose-bisphosphate aldolase</fullName>
    </submittedName>
</protein>
<sequence>MEVFMGNLVSFNAMLEHARKHGYAVPAFNVSNMETIQAVVCAADEKNSPLIAQLYHADLEYAGADFMIANSKTAALKASVPVCVSLDHGRSFMQAKKCIEAGFTGVMIDLSEDSFEKNIQTTKEVVDYAHERGVSVEAELGTIFDASEPDSVRTSGFTDPAQAKIFIQKTGVDALAVSIGTAHGVYSSKPSINFSLAEELVKTLDIPIVVHGGSNTPDEDIIRLCKLGVAKINIGTDLMQAYNDGILNAFQEHGKSAPLRVVMGQAREYVKATAKQKIDLLRTYACV</sequence>
<name>A0ABN0NW34_TRELE</name>
<dbReference type="PANTHER" id="PTHR30304">
    <property type="entry name" value="D-TAGATOSE-1,6-BISPHOSPHATE ALDOLASE"/>
    <property type="match status" value="1"/>
</dbReference>
<comment type="caution">
    <text evidence="1">The sequence shown here is derived from an EMBL/GenBank/DDBJ whole genome shotgun (WGS) entry which is preliminary data.</text>
</comment>
<proteinExistence type="predicted"/>
<dbReference type="NCBIfam" id="TIGR00167">
    <property type="entry name" value="cbbA"/>
    <property type="match status" value="1"/>
</dbReference>
<organism evidence="1 2">
    <name type="scientific">Treponema lecithinolyticum ATCC 700332</name>
    <dbReference type="NCBI Taxonomy" id="1321815"/>
    <lineage>
        <taxon>Bacteria</taxon>
        <taxon>Pseudomonadati</taxon>
        <taxon>Spirochaetota</taxon>
        <taxon>Spirochaetia</taxon>
        <taxon>Spirochaetales</taxon>
        <taxon>Treponemataceae</taxon>
        <taxon>Treponema</taxon>
    </lineage>
</organism>
<dbReference type="PANTHER" id="PTHR30304:SF0">
    <property type="entry name" value="D-TAGATOSE-1,6-BISPHOSPHATE ALDOLASE SUBUNIT GATY-RELATED"/>
    <property type="match status" value="1"/>
</dbReference>
<gene>
    <name evidence="1" type="ORF">HMPREF9193_02045</name>
</gene>
<keyword evidence="2" id="KW-1185">Reference proteome</keyword>